<sequence>MAHQVVISEPSEACREVIVQLAGAMLGSGELDAITADMAAQIHDEIDGIPEELRPQTLASCRANVVLIIQMIYDGLEASGAVAPVEATHYAREYARAGMPVEALMRTYRIGHAVLSQEWLERLQHAKARREVLAEAVTVSSAWMFAYVDAVSAGIAESYMHERERWVRSAAALRADEVRAILDGRQIDEARASQRLRYALNRTHVGLVVTGEEAEDADATIGLYERVAHDVERAIGGVDALCIPLGLRTLVAWVSFGDERAPDLSAVGPIRGQDAVAAGVRLAVGEPARGIEGFRRTYEDALLAQRVSRMRGRRPGCVTRYQDAVLLGLLAQDEAAAARFVSAELGALVEDSDSARRVASTLKVFLEEGSSNVRAARRLGVHENTVAYRVKRAEALLGRPVDDRRLELRAALLLVDVVGRPADA</sequence>
<organism evidence="5 6">
    <name type="scientific">Paraconexibacter antarcticus</name>
    <dbReference type="NCBI Taxonomy" id="2949664"/>
    <lineage>
        <taxon>Bacteria</taxon>
        <taxon>Bacillati</taxon>
        <taxon>Actinomycetota</taxon>
        <taxon>Thermoleophilia</taxon>
        <taxon>Solirubrobacterales</taxon>
        <taxon>Paraconexibacteraceae</taxon>
        <taxon>Paraconexibacter</taxon>
    </lineage>
</organism>
<feature type="domain" description="CdaR GGDEF-like" evidence="4">
    <location>
        <begin position="191"/>
        <end position="307"/>
    </location>
</feature>
<dbReference type="InterPro" id="IPR051448">
    <property type="entry name" value="CdaR-like_regulators"/>
</dbReference>
<evidence type="ECO:0000259" key="3">
    <source>
        <dbReference type="Pfam" id="PF14361"/>
    </source>
</evidence>
<gene>
    <name evidence="5" type="ORF">NBH00_01015</name>
</gene>
<dbReference type="Pfam" id="PF17853">
    <property type="entry name" value="GGDEF_2"/>
    <property type="match status" value="1"/>
</dbReference>
<dbReference type="InterPro" id="IPR025736">
    <property type="entry name" value="PucR_C-HTH_dom"/>
</dbReference>
<dbReference type="InterPro" id="IPR042070">
    <property type="entry name" value="PucR_C-HTH_sf"/>
</dbReference>
<feature type="domain" description="PucR C-terminal helix-turn-helix" evidence="2">
    <location>
        <begin position="360"/>
        <end position="413"/>
    </location>
</feature>
<accession>A0ABY5DS00</accession>
<evidence type="ECO:0000313" key="6">
    <source>
        <dbReference type="Proteomes" id="UP001056035"/>
    </source>
</evidence>
<dbReference type="InterPro" id="IPR025751">
    <property type="entry name" value="RsbRD_N_dom"/>
</dbReference>
<dbReference type="RefSeq" id="WP_254571501.1">
    <property type="nucleotide sequence ID" value="NZ_CP098502.1"/>
</dbReference>
<evidence type="ECO:0000256" key="1">
    <source>
        <dbReference type="ARBA" id="ARBA00006754"/>
    </source>
</evidence>
<dbReference type="PANTHER" id="PTHR33744:SF1">
    <property type="entry name" value="DNA-BINDING TRANSCRIPTIONAL ACTIVATOR ADER"/>
    <property type="match status" value="1"/>
</dbReference>
<dbReference type="EMBL" id="CP098502">
    <property type="protein sequence ID" value="UTI64803.1"/>
    <property type="molecule type" value="Genomic_DNA"/>
</dbReference>
<feature type="domain" description="RsbT co-antagonist protein RsbRD N-terminal" evidence="3">
    <location>
        <begin position="32"/>
        <end position="174"/>
    </location>
</feature>
<dbReference type="Gene3D" id="1.10.10.2840">
    <property type="entry name" value="PucR C-terminal helix-turn-helix domain"/>
    <property type="match status" value="1"/>
</dbReference>
<dbReference type="Pfam" id="PF13556">
    <property type="entry name" value="HTH_30"/>
    <property type="match status" value="1"/>
</dbReference>
<dbReference type="Proteomes" id="UP001056035">
    <property type="component" value="Chromosome"/>
</dbReference>
<keyword evidence="6" id="KW-1185">Reference proteome</keyword>
<dbReference type="Pfam" id="PF14361">
    <property type="entry name" value="RsbRD_N"/>
    <property type="match status" value="1"/>
</dbReference>
<name>A0ABY5DS00_9ACTN</name>
<reference evidence="5 6" key="1">
    <citation type="submission" date="2022-06" db="EMBL/GenBank/DDBJ databases">
        <title>Paraconexibacter antarcticus.</title>
        <authorList>
            <person name="Kim C.S."/>
        </authorList>
    </citation>
    <scope>NUCLEOTIDE SEQUENCE [LARGE SCALE GENOMIC DNA]</scope>
    <source>
        <strain evidence="5 6">02-257</strain>
    </source>
</reference>
<dbReference type="PANTHER" id="PTHR33744">
    <property type="entry name" value="CARBOHYDRATE DIACID REGULATOR"/>
    <property type="match status" value="1"/>
</dbReference>
<protein>
    <submittedName>
        <fullName evidence="5">Helix-turn-helix domain-containing protein</fullName>
    </submittedName>
</protein>
<proteinExistence type="inferred from homology"/>
<evidence type="ECO:0000259" key="2">
    <source>
        <dbReference type="Pfam" id="PF13556"/>
    </source>
</evidence>
<evidence type="ECO:0000313" key="5">
    <source>
        <dbReference type="EMBL" id="UTI64803.1"/>
    </source>
</evidence>
<comment type="similarity">
    <text evidence="1">Belongs to the CdaR family.</text>
</comment>
<dbReference type="InterPro" id="IPR041522">
    <property type="entry name" value="CdaR_GGDEF"/>
</dbReference>
<evidence type="ECO:0000259" key="4">
    <source>
        <dbReference type="Pfam" id="PF17853"/>
    </source>
</evidence>